<gene>
    <name evidence="1" type="ORF">LTS18_011534</name>
</gene>
<reference evidence="1" key="1">
    <citation type="submission" date="2024-09" db="EMBL/GenBank/DDBJ databases">
        <title>Black Yeasts Isolated from many extreme environments.</title>
        <authorList>
            <person name="Coleine C."/>
            <person name="Stajich J.E."/>
            <person name="Selbmann L."/>
        </authorList>
    </citation>
    <scope>NUCLEOTIDE SEQUENCE</scope>
    <source>
        <strain evidence="1">CCFEE 5737</strain>
    </source>
</reference>
<proteinExistence type="predicted"/>
<accession>A0ACC3DCB1</accession>
<dbReference type="EMBL" id="JAWDJW010006367">
    <property type="protein sequence ID" value="KAK3065073.1"/>
    <property type="molecule type" value="Genomic_DNA"/>
</dbReference>
<organism evidence="1 2">
    <name type="scientific">Coniosporium uncinatum</name>
    <dbReference type="NCBI Taxonomy" id="93489"/>
    <lineage>
        <taxon>Eukaryota</taxon>
        <taxon>Fungi</taxon>
        <taxon>Dikarya</taxon>
        <taxon>Ascomycota</taxon>
        <taxon>Pezizomycotina</taxon>
        <taxon>Dothideomycetes</taxon>
        <taxon>Dothideomycetes incertae sedis</taxon>
        <taxon>Coniosporium</taxon>
    </lineage>
</organism>
<sequence>MISLAVLPIFMAAVGLSTAQTIDPNSVSSSLRATWCQSQTTQCPLICLQTIANTAATTSNTCDPATLDWSCVCAGGTTPSIANYSLTIPFFECQEWGNQCVTGCGQNNDCSSNCRQQHPCGAQNPTRVNTTSSTSSTASRTASGSSTASATDDTAGYSGFGSSGSTPSATAGAASGNSNSNTSAATVLNLAQSYSFAVVFAGFFAGFALLL</sequence>
<name>A0ACC3DCB1_9PEZI</name>
<protein>
    <submittedName>
        <fullName evidence="1">Uncharacterized protein</fullName>
    </submittedName>
</protein>
<evidence type="ECO:0000313" key="1">
    <source>
        <dbReference type="EMBL" id="KAK3065073.1"/>
    </source>
</evidence>
<dbReference type="Proteomes" id="UP001186974">
    <property type="component" value="Unassembled WGS sequence"/>
</dbReference>
<keyword evidence="2" id="KW-1185">Reference proteome</keyword>
<evidence type="ECO:0000313" key="2">
    <source>
        <dbReference type="Proteomes" id="UP001186974"/>
    </source>
</evidence>
<comment type="caution">
    <text evidence="1">The sequence shown here is derived from an EMBL/GenBank/DDBJ whole genome shotgun (WGS) entry which is preliminary data.</text>
</comment>